<evidence type="ECO:0000313" key="4">
    <source>
        <dbReference type="Proteomes" id="UP000322927"/>
    </source>
</evidence>
<reference evidence="3 4" key="1">
    <citation type="submission" date="2018-05" db="EMBL/GenBank/DDBJ databases">
        <title>Streptomyces venezuelae.</title>
        <authorList>
            <person name="Kim W."/>
            <person name="Lee N."/>
            <person name="Cho B.-K."/>
        </authorList>
    </citation>
    <scope>NUCLEOTIDE SEQUENCE [LARGE SCALE GENOMIC DNA]</scope>
    <source>
        <strain evidence="3 4">ATCC 14584</strain>
    </source>
</reference>
<dbReference type="Pfam" id="PF13460">
    <property type="entry name" value="NAD_binding_10"/>
    <property type="match status" value="1"/>
</dbReference>
<sequence>MRITVFGAAGNAGSRVVTEALARGHEVTAVVRDPSRYSELHPDATPRTGDAQDPARTADLSTAQDVIVNATRPAPGHEREHPAITRALLSGLADAPDAVRLIVIGGAGSLTVPGTEGRLAIDDPRYVPAAWRHIAEASNAQYEALRTADTKVPWTYISPSALFEPGTRTGKYRLGKDELLVDADGNSSISMEDLAVALLDEAESPTHHRTRFTVGY</sequence>
<feature type="domain" description="NAD(P)-binding" evidence="2">
    <location>
        <begin position="7"/>
        <end position="204"/>
    </location>
</feature>
<protein>
    <submittedName>
        <fullName evidence="3">NADH-flavin reductase</fullName>
    </submittedName>
</protein>
<dbReference type="InterPro" id="IPR036291">
    <property type="entry name" value="NAD(P)-bd_dom_sf"/>
</dbReference>
<dbReference type="Proteomes" id="UP000322927">
    <property type="component" value="Chromosome"/>
</dbReference>
<dbReference type="InterPro" id="IPR016040">
    <property type="entry name" value="NAD(P)-bd_dom"/>
</dbReference>
<dbReference type="PANTHER" id="PTHR43355:SF2">
    <property type="entry name" value="FLAVIN REDUCTASE (NADPH)"/>
    <property type="match status" value="1"/>
</dbReference>
<name>A0A5P2C0T3_STRVZ</name>
<accession>A0A5P2C0T3</accession>
<dbReference type="EMBL" id="CP029192">
    <property type="protein sequence ID" value="QES36113.1"/>
    <property type="molecule type" value="Genomic_DNA"/>
</dbReference>
<dbReference type="RefSeq" id="WP_150218255.1">
    <property type="nucleotide sequence ID" value="NZ_CP029192.1"/>
</dbReference>
<feature type="region of interest" description="Disordered" evidence="1">
    <location>
        <begin position="33"/>
        <end position="59"/>
    </location>
</feature>
<evidence type="ECO:0000259" key="2">
    <source>
        <dbReference type="Pfam" id="PF13460"/>
    </source>
</evidence>
<evidence type="ECO:0000256" key="1">
    <source>
        <dbReference type="SAM" id="MobiDB-lite"/>
    </source>
</evidence>
<dbReference type="OrthoDB" id="3191258at2"/>
<dbReference type="GO" id="GO:0016646">
    <property type="term" value="F:oxidoreductase activity, acting on the CH-NH group of donors, NAD or NADP as acceptor"/>
    <property type="evidence" value="ECO:0007669"/>
    <property type="project" value="TreeGrafter"/>
</dbReference>
<dbReference type="SUPFAM" id="SSF51735">
    <property type="entry name" value="NAD(P)-binding Rossmann-fold domains"/>
    <property type="match status" value="1"/>
</dbReference>
<dbReference type="PANTHER" id="PTHR43355">
    <property type="entry name" value="FLAVIN REDUCTASE (NADPH)"/>
    <property type="match status" value="1"/>
</dbReference>
<dbReference type="AlphaFoldDB" id="A0A5P2C0T3"/>
<feature type="compositionally biased region" description="Basic and acidic residues" evidence="1">
    <location>
        <begin position="33"/>
        <end position="44"/>
    </location>
</feature>
<dbReference type="CDD" id="cd05244">
    <property type="entry name" value="BVR-B_like_SDR_a"/>
    <property type="match status" value="1"/>
</dbReference>
<dbReference type="InterPro" id="IPR051606">
    <property type="entry name" value="Polyketide_Oxido-like"/>
</dbReference>
<proteinExistence type="predicted"/>
<organism evidence="3 4">
    <name type="scientific">Streptomyces venezuelae</name>
    <dbReference type="NCBI Taxonomy" id="54571"/>
    <lineage>
        <taxon>Bacteria</taxon>
        <taxon>Bacillati</taxon>
        <taxon>Actinomycetota</taxon>
        <taxon>Actinomycetes</taxon>
        <taxon>Kitasatosporales</taxon>
        <taxon>Streptomycetaceae</taxon>
        <taxon>Streptomyces</taxon>
    </lineage>
</organism>
<gene>
    <name evidence="3" type="ORF">DEJ48_24285</name>
</gene>
<evidence type="ECO:0000313" key="3">
    <source>
        <dbReference type="EMBL" id="QES36113.1"/>
    </source>
</evidence>
<dbReference type="Gene3D" id="3.40.50.720">
    <property type="entry name" value="NAD(P)-binding Rossmann-like Domain"/>
    <property type="match status" value="1"/>
</dbReference>